<reference evidence="1" key="1">
    <citation type="submission" date="2014-11" db="EMBL/GenBank/DDBJ databases">
        <authorList>
            <person name="Amaro Gonzalez C."/>
        </authorList>
    </citation>
    <scope>NUCLEOTIDE SEQUENCE</scope>
</reference>
<protein>
    <submittedName>
        <fullName evidence="1">Uncharacterized protein</fullName>
    </submittedName>
</protein>
<evidence type="ECO:0000313" key="1">
    <source>
        <dbReference type="EMBL" id="JAH10209.1"/>
    </source>
</evidence>
<dbReference type="AlphaFoldDB" id="A0A0E9Q0B9"/>
<reference evidence="1" key="2">
    <citation type="journal article" date="2015" name="Fish Shellfish Immunol.">
        <title>Early steps in the European eel (Anguilla anguilla)-Vibrio vulnificus interaction in the gills: Role of the RtxA13 toxin.</title>
        <authorList>
            <person name="Callol A."/>
            <person name="Pajuelo D."/>
            <person name="Ebbesson L."/>
            <person name="Teles M."/>
            <person name="MacKenzie S."/>
            <person name="Amaro C."/>
        </authorList>
    </citation>
    <scope>NUCLEOTIDE SEQUENCE</scope>
</reference>
<organism evidence="1">
    <name type="scientific">Anguilla anguilla</name>
    <name type="common">European freshwater eel</name>
    <name type="synonym">Muraena anguilla</name>
    <dbReference type="NCBI Taxonomy" id="7936"/>
    <lineage>
        <taxon>Eukaryota</taxon>
        <taxon>Metazoa</taxon>
        <taxon>Chordata</taxon>
        <taxon>Craniata</taxon>
        <taxon>Vertebrata</taxon>
        <taxon>Euteleostomi</taxon>
        <taxon>Actinopterygii</taxon>
        <taxon>Neopterygii</taxon>
        <taxon>Teleostei</taxon>
        <taxon>Anguilliformes</taxon>
        <taxon>Anguillidae</taxon>
        <taxon>Anguilla</taxon>
    </lineage>
</organism>
<sequence length="69" mass="7746">MKPAVHSKAVWKHGILCFRYLRIGNFKRCFPCSRHLHAIVACFRSAASSALCKARRTPEPMTSDNRSGA</sequence>
<dbReference type="EMBL" id="GBXM01098368">
    <property type="protein sequence ID" value="JAH10209.1"/>
    <property type="molecule type" value="Transcribed_RNA"/>
</dbReference>
<proteinExistence type="predicted"/>
<name>A0A0E9Q0B9_ANGAN</name>
<accession>A0A0E9Q0B9</accession>